<keyword evidence="2" id="KW-1185">Reference proteome</keyword>
<protein>
    <recommendedName>
        <fullName evidence="3">DUF397 domain-containing protein</fullName>
    </recommendedName>
</protein>
<evidence type="ECO:0000313" key="2">
    <source>
        <dbReference type="Proteomes" id="UP001596083"/>
    </source>
</evidence>
<dbReference type="RefSeq" id="WP_390315164.1">
    <property type="nucleotide sequence ID" value="NZ_JBHSPB010000004.1"/>
</dbReference>
<organism evidence="1 2">
    <name type="scientific">Streptomyces gamaensis</name>
    <dbReference type="NCBI Taxonomy" id="1763542"/>
    <lineage>
        <taxon>Bacteria</taxon>
        <taxon>Bacillati</taxon>
        <taxon>Actinomycetota</taxon>
        <taxon>Actinomycetes</taxon>
        <taxon>Kitasatosporales</taxon>
        <taxon>Streptomycetaceae</taxon>
        <taxon>Streptomyces</taxon>
    </lineage>
</organism>
<comment type="caution">
    <text evidence="1">The sequence shown here is derived from an EMBL/GenBank/DDBJ whole genome shotgun (WGS) entry which is preliminary data.</text>
</comment>
<evidence type="ECO:0008006" key="3">
    <source>
        <dbReference type="Google" id="ProtNLM"/>
    </source>
</evidence>
<accession>A0ABW0YU50</accession>
<gene>
    <name evidence="1" type="ORF">ACFP1Z_07725</name>
</gene>
<name>A0ABW0YU50_9ACTN</name>
<dbReference type="EMBL" id="JBHSPB010000004">
    <property type="protein sequence ID" value="MFC5720056.1"/>
    <property type="molecule type" value="Genomic_DNA"/>
</dbReference>
<reference evidence="2" key="1">
    <citation type="journal article" date="2019" name="Int. J. Syst. Evol. Microbiol.">
        <title>The Global Catalogue of Microorganisms (GCM) 10K type strain sequencing project: providing services to taxonomists for standard genome sequencing and annotation.</title>
        <authorList>
            <consortium name="The Broad Institute Genomics Platform"/>
            <consortium name="The Broad Institute Genome Sequencing Center for Infectious Disease"/>
            <person name="Wu L."/>
            <person name="Ma J."/>
        </authorList>
    </citation>
    <scope>NUCLEOTIDE SEQUENCE [LARGE SCALE GENOMIC DNA]</scope>
    <source>
        <strain evidence="2">CGMCC 4.7304</strain>
    </source>
</reference>
<dbReference type="Proteomes" id="UP001596083">
    <property type="component" value="Unassembled WGS sequence"/>
</dbReference>
<evidence type="ECO:0000313" key="1">
    <source>
        <dbReference type="EMBL" id="MFC5720056.1"/>
    </source>
</evidence>
<sequence>MTERKEEETHWCLRCARLSMARTMAIRDGRMRDAFAIEDERQQHVREVCP</sequence>
<proteinExistence type="predicted"/>